<evidence type="ECO:0000313" key="1">
    <source>
        <dbReference type="EMBL" id="CAK9051771.1"/>
    </source>
</evidence>
<reference evidence="1 2" key="1">
    <citation type="submission" date="2024-02" db="EMBL/GenBank/DDBJ databases">
        <authorList>
            <person name="Chen Y."/>
            <person name="Shah S."/>
            <person name="Dougan E. K."/>
            <person name="Thang M."/>
            <person name="Chan C."/>
        </authorList>
    </citation>
    <scope>NUCLEOTIDE SEQUENCE [LARGE SCALE GENOMIC DNA]</scope>
</reference>
<gene>
    <name evidence="1" type="ORF">SCF082_LOCUS28391</name>
</gene>
<name>A0ABP0MKQ1_9DINO</name>
<proteinExistence type="predicted"/>
<comment type="caution">
    <text evidence="1">The sequence shown here is derived from an EMBL/GenBank/DDBJ whole genome shotgun (WGS) entry which is preliminary data.</text>
</comment>
<sequence>VRAEDLATALATTTFLLSLRKSCLKEAMPKRYANAKSGKLCERWTSVMAKELGANSETLPQRPSVA</sequence>
<accession>A0ABP0MKQ1</accession>
<dbReference type="EMBL" id="CAXAMM010022332">
    <property type="protein sequence ID" value="CAK9051771.1"/>
    <property type="molecule type" value="Genomic_DNA"/>
</dbReference>
<feature type="non-terminal residue" evidence="1">
    <location>
        <position position="66"/>
    </location>
</feature>
<feature type="non-terminal residue" evidence="1">
    <location>
        <position position="1"/>
    </location>
</feature>
<dbReference type="Proteomes" id="UP001642464">
    <property type="component" value="Unassembled WGS sequence"/>
</dbReference>
<organism evidence="1 2">
    <name type="scientific">Durusdinium trenchii</name>
    <dbReference type="NCBI Taxonomy" id="1381693"/>
    <lineage>
        <taxon>Eukaryota</taxon>
        <taxon>Sar</taxon>
        <taxon>Alveolata</taxon>
        <taxon>Dinophyceae</taxon>
        <taxon>Suessiales</taxon>
        <taxon>Symbiodiniaceae</taxon>
        <taxon>Durusdinium</taxon>
    </lineage>
</organism>
<keyword evidence="2" id="KW-1185">Reference proteome</keyword>
<protein>
    <submittedName>
        <fullName evidence="1">Uncharacterized protein</fullName>
    </submittedName>
</protein>
<evidence type="ECO:0000313" key="2">
    <source>
        <dbReference type="Proteomes" id="UP001642464"/>
    </source>
</evidence>